<organism evidence="3 4">
    <name type="scientific">Arthrobacter psychrochitiniphilus</name>
    <dbReference type="NCBI Taxonomy" id="291045"/>
    <lineage>
        <taxon>Bacteria</taxon>
        <taxon>Bacillati</taxon>
        <taxon>Actinomycetota</taxon>
        <taxon>Actinomycetes</taxon>
        <taxon>Micrococcales</taxon>
        <taxon>Micrococcaceae</taxon>
        <taxon>Arthrobacter</taxon>
    </lineage>
</organism>
<gene>
    <name evidence="3" type="ORF">CVS29_15890</name>
</gene>
<feature type="transmembrane region" description="Helical" evidence="2">
    <location>
        <begin position="37"/>
        <end position="61"/>
    </location>
</feature>
<dbReference type="AlphaFoldDB" id="A0A2V3DMR1"/>
<keyword evidence="4" id="KW-1185">Reference proteome</keyword>
<evidence type="ECO:0000313" key="4">
    <source>
        <dbReference type="Proteomes" id="UP000246303"/>
    </source>
</evidence>
<dbReference type="EMBL" id="QHLZ01000013">
    <property type="protein sequence ID" value="PXA64252.1"/>
    <property type="molecule type" value="Genomic_DNA"/>
</dbReference>
<keyword evidence="2" id="KW-0472">Membrane</keyword>
<feature type="region of interest" description="Disordered" evidence="1">
    <location>
        <begin position="1"/>
        <end position="26"/>
    </location>
</feature>
<evidence type="ECO:0000256" key="2">
    <source>
        <dbReference type="SAM" id="Phobius"/>
    </source>
</evidence>
<protein>
    <submittedName>
        <fullName evidence="3">Uncharacterized protein</fullName>
    </submittedName>
</protein>
<reference evidence="3 4" key="1">
    <citation type="submission" date="2018-05" db="EMBL/GenBank/DDBJ databases">
        <title>Genetic diversity of glacier-inhabiting Cryobacterium bacteria in China and description of Cryobacterium mengkeensis sp. nov. and Arthrobacter glacialis sp. nov.</title>
        <authorList>
            <person name="Liu Q."/>
            <person name="Xin Y.-H."/>
        </authorList>
    </citation>
    <scope>NUCLEOTIDE SEQUENCE [LARGE SCALE GENOMIC DNA]</scope>
    <source>
        <strain evidence="3 4">GP3</strain>
    </source>
</reference>
<accession>A0A2V3DMR1</accession>
<keyword evidence="2" id="KW-1133">Transmembrane helix</keyword>
<dbReference type="Proteomes" id="UP000246303">
    <property type="component" value="Unassembled WGS sequence"/>
</dbReference>
<evidence type="ECO:0000313" key="3">
    <source>
        <dbReference type="EMBL" id="PXA64252.1"/>
    </source>
</evidence>
<dbReference type="RefSeq" id="WP_110107315.1">
    <property type="nucleotide sequence ID" value="NZ_JACBZZ010000001.1"/>
</dbReference>
<comment type="caution">
    <text evidence="3">The sequence shown here is derived from an EMBL/GenBank/DDBJ whole genome shotgun (WGS) entry which is preliminary data.</text>
</comment>
<sequence length="63" mass="6906">MSRSTRRPSTGRRSTTQQSFRRLNHAVDHSERNKRRVFAVIASAVVILAAAALALALAPLFSS</sequence>
<keyword evidence="2" id="KW-0812">Transmembrane</keyword>
<name>A0A2V3DMR1_9MICC</name>
<feature type="compositionally biased region" description="Low complexity" evidence="1">
    <location>
        <begin position="11"/>
        <end position="21"/>
    </location>
</feature>
<evidence type="ECO:0000256" key="1">
    <source>
        <dbReference type="SAM" id="MobiDB-lite"/>
    </source>
</evidence>
<feature type="compositionally biased region" description="Basic residues" evidence="1">
    <location>
        <begin position="1"/>
        <end position="10"/>
    </location>
</feature>
<proteinExistence type="predicted"/>